<dbReference type="Pfam" id="PF00353">
    <property type="entry name" value="HemolysinCabind"/>
    <property type="match status" value="1"/>
</dbReference>
<dbReference type="NCBIfam" id="TIGR03661">
    <property type="entry name" value="T1SS_VCA0849"/>
    <property type="match status" value="1"/>
</dbReference>
<dbReference type="SUPFAM" id="SSF53300">
    <property type="entry name" value="vWA-like"/>
    <property type="match status" value="1"/>
</dbReference>
<dbReference type="Pfam" id="PF13519">
    <property type="entry name" value="VWA_2"/>
    <property type="match status" value="1"/>
</dbReference>
<feature type="compositionally biased region" description="Low complexity" evidence="1">
    <location>
        <begin position="33"/>
        <end position="62"/>
    </location>
</feature>
<dbReference type="PROSITE" id="PS50234">
    <property type="entry name" value="VWFA"/>
    <property type="match status" value="1"/>
</dbReference>
<dbReference type="GO" id="GO:0005509">
    <property type="term" value="F:calcium ion binding"/>
    <property type="evidence" value="ECO:0007669"/>
    <property type="project" value="InterPro"/>
</dbReference>
<feature type="compositionally biased region" description="Low complexity" evidence="1">
    <location>
        <begin position="11"/>
        <end position="21"/>
    </location>
</feature>
<dbReference type="InterPro" id="IPR002035">
    <property type="entry name" value="VWF_A"/>
</dbReference>
<dbReference type="Proteomes" id="UP000536262">
    <property type="component" value="Unassembled WGS sequence"/>
</dbReference>
<feature type="domain" description="VWFA" evidence="2">
    <location>
        <begin position="3007"/>
        <end position="3208"/>
    </location>
</feature>
<dbReference type="InterPro" id="IPR036465">
    <property type="entry name" value="vWFA_dom_sf"/>
</dbReference>
<dbReference type="CDD" id="cd00198">
    <property type="entry name" value="vWFA"/>
    <property type="match status" value="1"/>
</dbReference>
<evidence type="ECO:0000313" key="3">
    <source>
        <dbReference type="EMBL" id="MBB6355884.1"/>
    </source>
</evidence>
<evidence type="ECO:0000256" key="1">
    <source>
        <dbReference type="SAM" id="MobiDB-lite"/>
    </source>
</evidence>
<dbReference type="InterPro" id="IPR011049">
    <property type="entry name" value="Serralysin-like_metalloprot_C"/>
</dbReference>
<dbReference type="EMBL" id="JACHOU010000010">
    <property type="protein sequence ID" value="MBB6355884.1"/>
    <property type="molecule type" value="Genomic_DNA"/>
</dbReference>
<gene>
    <name evidence="3" type="ORF">GGR00_003689</name>
</gene>
<evidence type="ECO:0000259" key="2">
    <source>
        <dbReference type="PROSITE" id="PS50234"/>
    </source>
</evidence>
<feature type="region of interest" description="Disordered" evidence="1">
    <location>
        <begin position="1"/>
        <end position="62"/>
    </location>
</feature>
<keyword evidence="4" id="KW-1185">Reference proteome</keyword>
<feature type="region of interest" description="Disordered" evidence="1">
    <location>
        <begin position="2036"/>
        <end position="2059"/>
    </location>
</feature>
<feature type="region of interest" description="Disordered" evidence="1">
    <location>
        <begin position="2848"/>
        <end position="2868"/>
    </location>
</feature>
<dbReference type="InterPro" id="IPR018511">
    <property type="entry name" value="Hemolysin-typ_Ca-bd_CS"/>
</dbReference>
<evidence type="ECO:0000313" key="4">
    <source>
        <dbReference type="Proteomes" id="UP000536262"/>
    </source>
</evidence>
<dbReference type="InterPro" id="IPR001343">
    <property type="entry name" value="Hemolysn_Ca-bd"/>
</dbReference>
<dbReference type="InterPro" id="IPR019960">
    <property type="entry name" value="T1SS_VCA0849"/>
</dbReference>
<dbReference type="SMART" id="SM00327">
    <property type="entry name" value="VWA"/>
    <property type="match status" value="1"/>
</dbReference>
<feature type="region of interest" description="Disordered" evidence="1">
    <location>
        <begin position="217"/>
        <end position="245"/>
    </location>
</feature>
<dbReference type="RefSeq" id="WP_184700283.1">
    <property type="nucleotide sequence ID" value="NZ_BAABEG010000001.1"/>
</dbReference>
<dbReference type="Pfam" id="PF19116">
    <property type="entry name" value="DUF5801"/>
    <property type="match status" value="6"/>
</dbReference>
<dbReference type="Gene3D" id="3.40.50.410">
    <property type="entry name" value="von Willebrand factor, type A domain"/>
    <property type="match status" value="1"/>
</dbReference>
<protein>
    <submittedName>
        <fullName evidence="3">T1SS-143 domain-containing protein</fullName>
    </submittedName>
</protein>
<dbReference type="InterPro" id="IPR043824">
    <property type="entry name" value="DUF5801"/>
</dbReference>
<dbReference type="InterPro" id="IPR040853">
    <property type="entry name" value="RapA2_cadherin-like"/>
</dbReference>
<organism evidence="3 4">
    <name type="scientific">Aminobacter aganoensis</name>
    <dbReference type="NCBI Taxonomy" id="83264"/>
    <lineage>
        <taxon>Bacteria</taxon>
        <taxon>Pseudomonadati</taxon>
        <taxon>Pseudomonadota</taxon>
        <taxon>Alphaproteobacteria</taxon>
        <taxon>Hyphomicrobiales</taxon>
        <taxon>Phyllobacteriaceae</taxon>
        <taxon>Aminobacter</taxon>
    </lineage>
</organism>
<dbReference type="PROSITE" id="PS00330">
    <property type="entry name" value="HEMOLYSIN_CALCIUM"/>
    <property type="match status" value="2"/>
</dbReference>
<dbReference type="Pfam" id="PF17963">
    <property type="entry name" value="Big_9"/>
    <property type="match status" value="2"/>
</dbReference>
<name>A0A7X0FA04_9HYPH</name>
<feature type="compositionally biased region" description="Polar residues" evidence="1">
    <location>
        <begin position="2852"/>
        <end position="2868"/>
    </location>
</feature>
<proteinExistence type="predicted"/>
<accession>A0A7X0FA04</accession>
<dbReference type="SUPFAM" id="SSF51120">
    <property type="entry name" value="beta-Roll"/>
    <property type="match status" value="1"/>
</dbReference>
<dbReference type="Pfam" id="PF17803">
    <property type="entry name" value="Cadherin_4"/>
    <property type="match status" value="1"/>
</dbReference>
<dbReference type="PRINTS" id="PR00313">
    <property type="entry name" value="CABNDNGRPT"/>
</dbReference>
<reference evidence="3 4" key="1">
    <citation type="submission" date="2020-08" db="EMBL/GenBank/DDBJ databases">
        <title>Genomic Encyclopedia of Type Strains, Phase IV (KMG-IV): sequencing the most valuable type-strain genomes for metagenomic binning, comparative biology and taxonomic classification.</title>
        <authorList>
            <person name="Goeker M."/>
        </authorList>
    </citation>
    <scope>NUCLEOTIDE SEQUENCE [LARGE SCALE GENOMIC DNA]</scope>
    <source>
        <strain evidence="3 4">DSM 7051</strain>
    </source>
</reference>
<sequence>MATSIEFENVSGAAEGASAAGTVQLAQTEGVSPQQPAAQADPVPVDAGSGQPVQQTQPTAAAPAEAQAEYVADASNVVHLPANVSIDNIKVDGDNLVLEQADGSVIVIKDAAANVPTFLLGDVEVPRVALIAALEAGGINVAFGADGSISAASGSTSSSGGNFELPAGGIGNGFDLSALLPPTALAFPQYDGRELTLGENADPEFAGFSIRLSEEGLQGGIKDGSGSPDDRSDSPVYTGNFGATDPNGDSLTYSLGLPTTPGLSSGGQPITWELVGPNLLVGKIDGGEGPDQEIIRLEITNPGTGAFEVTILGPIDHPEQGAEDVVGIDVPVTVKDPNGGSATANVTIEIEDDSPKITSVGLGGSAVVDETTAGTTAGYPVEVTSGSPVLDLDAHFGADGAAAGGGISYALSLTGGVSTLKTAIGDFPISLVQVDPTTIAGVYQNNGQQTAFTVKINANGTLTVTQNVPLEHNTDGDTPAAHDDFLSLSGLVNATVTITDFDNDSVFGGAQVGGLIRFYDDGPSVSENAVVLLDDDAMDGGNAGTPAVGDDADSANTSGTLGYDFGADGGSVAWLVSGAPTGFEYKPGTNGALEVFQNGTKVLTVTLDGATGAYTVTQNAPIQHATGGNENNQIFNLTYQVTDNDGDTANGTLQINVDDDTPTIAGSGEGPVLTVDDSSLGTNATASFANNFVASYGADGPGSVTYALSVVAGVSGLTDTATGQQVVLSMNNGVVEGRTAVGNSLVFTVKVNANGDVTLDQIRSVRHENTNDHDDARSLAEDLVKLTATVTDADGDSQSATLNIGDNLVFKDDGPSVKPGDASVKVDEDDLWTAFSHGTSPDGDTEWFTGAAKATGSVAGLVNFGTDGAATGGGFGFTATAADQMEALGLQSKGSPLSYAVVGNTLVAFVDNGNGHYDLLQDRPVFTMTLDGDGDFTFRLLDQLDHVAPPSGANQNEDLQANGAPVSSIDFGSVIQATDRDGDSVTLSGKVNVTVVDDIPQVHIKATGAAVTHDETAGLQGDDADPSVIADRFASLNQPAALGYAHQGNVVSYGADAFEPGADEPITMSIALALNGGNGTDSGLKTTSGSQISLYLVDGLIVGRVDNADGSANPNGQIAFAVALDQDGGVSIAQYLSLEHPKQGNGSQNSHDEPVNLGNLVKVVLTATDNDGDTVEKSVTIGNKIVFEDDGPRITAPVAGAGVVHDETPGNDPDANDNGTISPLNVNNPGSDPHVNGGVGPIGVAQSQGAIVTANVDYGADGAGGLTYALNIGAASTTLLTTEGRAIQLFNEGGIIVGRFDAAGGQIDQGDPAAFAVGIDPVTGVVTLVQYVSLQHPTQGSSHDEELSLAANNIRVVLTARDGDGDTTSATVNVGNAIKFEDDGPKLISVVPTVPALGQELVVNGSFEDGHGLTGSNWEIYAQLPGGGWTMGPDGVPFEIQTGGAGGLGADGQGNAIVELDGDTQSNGNPDVVPVQATNATIQQAIAGTEAGQTYQLSFAYSPRGGEGAGSSGMQVWFDGKLVYEIPANNNYPANTWQHFTVNVTASGPGAVLAFKGTGSQNELGALLDSVSLKAVYTATIDDENVPGGAAGIPGGPGDDGAGNVATGKINFDAGSDGLKSIAATGVAGLQAIYVDPTTNVGTQYNVNNQAWVANGAGGTLTGTMDVPNVGTVTVYTLTIDASGNYTLTMLQPLVHSVTDNPATSEEETSFEDNRPLDFGFTITDGDGDTATGTVAISVDDDSPEFVNGGIEDGAVSAYNTAVTGDLNLAFGEDGQHATDGLRITGWPELEGVTTTLSGDGKTLTATIGGQGGATLYTLQLNGDGTYTFNQVNSLPGGGNTLPEVSVSSGFGPTATKDYEGFTLKGLDGGLLSGSGDGIGIGNNGMNPGEKFAIVYDVEMTSAKLGVNHFGNGTVRLDWVAKDQDGNIVASGSSADFSSDGTVTITPPLDPGEKFFSLEVTTVGVDGPAPKFKLISVGGETHGDAVIDKLNFQVTGKDGDGDSVSDGFDIKLGGSKPVAIDASAAVDDDGLSGANTGGLQDIAVPDNDNDGKESTFSGALQGSGGDGALVFSFAGMSGQSAQVGQEMVSYSLVGNTLTATVSGAAPGAVAAPRTGQVLFEIVLNPNSGHYDLALKIPVLHANADNSEASVSVIPPITFTVGDSDTDTSAADTDTGTLAIEFNDDVPIAGNHPGGSFVEGSATQDLGVATTLLGISGGADGLAGTLQQIAFNNTGGTGGALSIDNNGHLIYTPAANVGTSGATETFSYTVTDKDGDAITKQVTFEISDTGVSNLSATDALVDEDDIAGAGGVADGPGDLTTPVPGGTISYTLGADGNGASVALSATVGFTKLDGTSISTQWDPIGKVLVGYGTNPSDVVFRITLTAVGTASNAANSASYTVELLQPVAHPAHDEDGLNDGAETAFEDDLSISVTATVTDGDGSTGTTGFTVTIDDDVPVAGNHPGGSYVEGSGTQDLGVATTLLGINAGADGLAGTLQQIAFSNTGGTSGTLSIDNNGHLIYTPATNVGTSGATETFSYTVTDKDGDAITKKVTFQVTDTGVTGVGVSATQLVADEDDIAGANGNAGGTDDASPALSGTISYTLGGDAIGSVTLSTASDATGLQTLDGQAVKTAWVGSQLIGYVGADAGNAANQVFRIVVGAPTNTGASYQMTLLQPVKHSVSGTEDDTAPFTVDVKVTDADGSVGTTSFTVVIDDDTPIANTAVNNDPVAPQVTEGGSISGTWSQAAGADGLKEIVFSAGSQTQTVTTGAFGSLELNVAGGKVTFNDNGTWTFASPNNSVAADQNFTLGVKVVDRDGDEHSSSEVIKVVNSASPTATSAAVTADEDDLAAGNHNTNSDGDAAQSGLTGSLGSFGPDGAGSVAFGVTNGAAVTASGYPTVSAGGQQLFYHWDAGTKTLYGTTDTSAAAANAAFKVTLTGTSYEFTLLKPLDHKTAGTEDDIDISLGYTITDSNGDTANGSLSIKVDDDMPLAKNDTATVVEGAKPSMNVVLVIDTSGSMADDGDPNTPGVQSRLAMAKAAALNLLNSSGVTINQVMVVEFYDQVQVNDPKWGTWSNPADRADIESFINTRVTGGGTNYDAATGAVRASWGTGPTAADLTNVYFLSDGDPDPNSAGLDAGETTVWQNFLVNPDGNGATNDAVDNVYAVGIGSGVSTTALDPVAWANGNANFPPIVITDATQLSSTLTGTLPGSTTGNVLSNDGGFGADGGRILSIEVDGVTYTWNGANSIAKSSGGAIAGTSFTVNTATGGTFTFQFATAGGKNAGDWSYKAPASVTQDRVEHFTYVVRDGDGDTASANLDITVQNINQAPVGIDGVVNGTEDTTVTLTAGNFSFTDSDNHQLQSVIITTLPAGGQLLLNGVAVLAGATISSTAIAAGQLTYVPAANANGSVNLSFQVVDNGGTANGGKNTDTSPNTLTINLAAVNDAPTAAIAPTSYSATEQTNLTLHGTGLSIADVDAGSGTVTAVLSVTFGILDVVRGNSGVSVSGSGTGSVTLTGTIAQINNLLGGVDTGSGSAGTIRYNANNDAPPSSAVLTLTVSDGGNTGSGGTQIASDSATINITAVNDAAAATDDNVIVNIAPVDGSVLQLPNWALLANDDPDGPNPSLNIATVSNPSDLASVSLATNPGYVTVKNNSGWWGDDTDWGDFKYAYATGGKADVSISHDTVGAMDGTSSDDVMIDLINNAATEMRGNGGNDVLIGNGGNDLLFGGDGNDILHGGDGADTMTGGSGADTFVISADTLGAINDVITDFNPAEGDQIDLSELLKGIAPNTNLETAGYVKIEDQGNGTSILSVDVDGNTSNANTYQEVAVLQNFSYDSSGVNDLVKVLYENSSGNKNPDNV</sequence>
<comment type="caution">
    <text evidence="3">The sequence shown here is derived from an EMBL/GenBank/DDBJ whole genome shotgun (WGS) entry which is preliminary data.</text>
</comment>